<dbReference type="EMBL" id="DAARRG010000062">
    <property type="protein sequence ID" value="HAE3604086.1"/>
    <property type="molecule type" value="Genomic_DNA"/>
</dbReference>
<dbReference type="RefSeq" id="WP_024154755.1">
    <property type="nucleotide sequence ID" value="NZ_MXZK01000090.1"/>
</dbReference>
<reference evidence="9" key="2">
    <citation type="submission" date="2018-07" db="EMBL/GenBank/DDBJ databases">
        <authorList>
            <consortium name="PulseNet: The National Subtyping Network for Foodborne Disease Surveillance"/>
            <person name="Tarr C.L."/>
            <person name="Trees E."/>
            <person name="Katz L.S."/>
            <person name="Carleton-Romer H.A."/>
            <person name="Stroika S."/>
            <person name="Kucerova Z."/>
            <person name="Roache K.F."/>
            <person name="Sabol A.L."/>
            <person name="Besser J."/>
            <person name="Gerner-Smidt P."/>
        </authorList>
    </citation>
    <scope>NUCLEOTIDE SEQUENCE</scope>
    <source>
        <strain evidence="9">PNUSAS009630</strain>
    </source>
</reference>
<reference evidence="13" key="1">
    <citation type="journal article" date="2018" name="Genome Biol.">
        <title>SKESA: strategic k-mer extension for scrupulous assemblies.</title>
        <authorList>
            <person name="Souvorov A."/>
            <person name="Agarwala R."/>
            <person name="Lipman D.J."/>
        </authorList>
    </citation>
    <scope>NUCLEOTIDE SEQUENCE</scope>
    <source>
        <strain evidence="14">09-1463</strain>
        <strain evidence="13">09-1885</strain>
        <strain evidence="16">10-0041</strain>
        <strain evidence="17">12-2062</strain>
        <strain evidence="15">13-5160</strain>
    </source>
</reference>
<dbReference type="EMBL" id="DAAWDV010000048">
    <property type="protein sequence ID" value="HAF7409360.1"/>
    <property type="molecule type" value="Genomic_DNA"/>
</dbReference>
<dbReference type="Pfam" id="PF08878">
    <property type="entry name" value="HamA"/>
    <property type="match status" value="1"/>
</dbReference>
<protein>
    <submittedName>
        <fullName evidence="10">DUF1837 domain-containing protein</fullName>
    </submittedName>
</protein>
<dbReference type="InterPro" id="IPR014976">
    <property type="entry name" value="AbpA_HamA_C"/>
</dbReference>
<organism evidence="10">
    <name type="scientific">Salmonella enterica subsp. enterica serovar Stanley</name>
    <dbReference type="NCBI Taxonomy" id="192953"/>
    <lineage>
        <taxon>Bacteria</taxon>
        <taxon>Pseudomonadati</taxon>
        <taxon>Pseudomonadota</taxon>
        <taxon>Gammaproteobacteria</taxon>
        <taxon>Enterobacterales</taxon>
        <taxon>Enterobacteriaceae</taxon>
        <taxon>Salmonella</taxon>
    </lineage>
</organism>
<dbReference type="AlphaFoldDB" id="A0A3U3EWK5"/>
<evidence type="ECO:0000313" key="14">
    <source>
        <dbReference type="EMBL" id="HAE6201847.1"/>
    </source>
</evidence>
<dbReference type="EMBL" id="DAATOD010000064">
    <property type="protein sequence ID" value="HAE9371750.1"/>
    <property type="molecule type" value="Genomic_DNA"/>
</dbReference>
<dbReference type="EMBL" id="AALLPK010000012">
    <property type="protein sequence ID" value="EDA8999721.1"/>
    <property type="molecule type" value="Genomic_DNA"/>
</dbReference>
<dbReference type="EMBL" id="DAASZU010000015">
    <property type="protein sequence ID" value="HAE7709889.1"/>
    <property type="molecule type" value="Genomic_DNA"/>
</dbReference>
<dbReference type="EMBL" id="AALLJU010000016">
    <property type="protein sequence ID" value="EDA8347051.1"/>
    <property type="molecule type" value="Genomic_DNA"/>
</dbReference>
<dbReference type="EMBL" id="AAHXOH010000011">
    <property type="protein sequence ID" value="ECB4343673.1"/>
    <property type="molecule type" value="Genomic_DNA"/>
</dbReference>
<gene>
    <name evidence="10" type="ORF">A4J55_19205</name>
    <name evidence="11" type="ORF">A4N30_14745</name>
    <name evidence="9" type="ORF">B6B66_17765</name>
    <name evidence="12" type="ORF">CB367_15545</name>
    <name evidence="4" type="ORF">DKI79_25595</name>
    <name evidence="5" type="ORF">DOJ99_23460</name>
    <name evidence="3" type="ORF">DQZ60_18560</name>
    <name evidence="2" type="ORF">DS567_20885</name>
    <name evidence="6" type="ORF">DSR79_17005</name>
    <name evidence="7" type="ORF">EBC87_21840</name>
    <name evidence="8" type="ORF">EXB20_15960</name>
    <name evidence="13" type="ORF">G3967_004582</name>
    <name evidence="14" type="ORF">G4I94_003873</name>
    <name evidence="15" type="ORF">G4P45_004361</name>
    <name evidence="16" type="ORF">G4Y25_003848</name>
    <name evidence="17" type="ORF">G9256_003859</name>
</gene>
<evidence type="ECO:0000313" key="4">
    <source>
        <dbReference type="EMBL" id="EBU6486591.1"/>
    </source>
</evidence>
<dbReference type="Proteomes" id="UP000839932">
    <property type="component" value="Unassembled WGS sequence"/>
</dbReference>
<dbReference type="EMBL" id="AAHRBQ010000024">
    <property type="protein sequence ID" value="EBZ4304817.1"/>
    <property type="molecule type" value="Genomic_DNA"/>
</dbReference>
<evidence type="ECO:0000313" key="7">
    <source>
        <dbReference type="EMBL" id="EBZ4304817.1"/>
    </source>
</evidence>
<sequence>MDALQTALEKLLRDDGDTIYSYFHEIKSDYLIEGTSASCHFHCINLDGNGRPKINALIQFLVGKVIDYSIPRKKINEAMQYQRDTGSTLKITKLFMQAMGLFTSLSNSGEGGELILFLFAEKFLKLPQIICKMNLKTNPEMHYHGADGVHIGVDNQSQKLCLYWGESKLYSDLTQAIYKCMKSISPLITSSFGSGSAEERDIQLLSDFMNVDDPKLEIALKKFLDPDEPEFNKLEYRGICLVGFDIDDYPSEPNKLNINGLADSFSSKIDTWRDSIKKRIVEENIHGISLHVFLIPFPSVDSFRKALVASLVGE</sequence>
<evidence type="ECO:0000313" key="13">
    <source>
        <dbReference type="EMBL" id="HAE3604086.1"/>
    </source>
</evidence>
<reference evidence="13" key="4">
    <citation type="submission" date="2018-07" db="EMBL/GenBank/DDBJ databases">
        <authorList>
            <consortium name="NCBI Pathogen Detection Project"/>
        </authorList>
    </citation>
    <scope>NUCLEOTIDE SEQUENCE</scope>
    <source>
        <strain evidence="14">09-1463</strain>
        <strain evidence="13">09-1885</strain>
        <strain evidence="16">10-0041</strain>
        <strain evidence="17">12-2062</strain>
        <strain evidence="15">13-5160</strain>
    </source>
</reference>
<dbReference type="EMBL" id="AAKODI010000003">
    <property type="protein sequence ID" value="ECT8694124.1"/>
    <property type="molecule type" value="Genomic_DNA"/>
</dbReference>
<comment type="caution">
    <text evidence="10">The sequence shown here is derived from an EMBL/GenBank/DDBJ whole genome shotgun (WGS) entry which is preliminary data.</text>
</comment>
<evidence type="ECO:0000313" key="10">
    <source>
        <dbReference type="EMBL" id="EDA8347051.1"/>
    </source>
</evidence>
<evidence type="ECO:0000259" key="1">
    <source>
        <dbReference type="Pfam" id="PF08878"/>
    </source>
</evidence>
<dbReference type="EMBL" id="AAGTZX010000020">
    <property type="protein sequence ID" value="EBR9756638.1"/>
    <property type="molecule type" value="Genomic_DNA"/>
</dbReference>
<dbReference type="EMBL" id="AAHFDY010000032">
    <property type="protein sequence ID" value="EBV4163134.1"/>
    <property type="molecule type" value="Genomic_DNA"/>
</dbReference>
<dbReference type="EMBL" id="DAASNB010000033">
    <property type="protein sequence ID" value="HAE6201847.1"/>
    <property type="molecule type" value="Genomic_DNA"/>
</dbReference>
<evidence type="ECO:0000313" key="12">
    <source>
        <dbReference type="EMBL" id="EDH6309315.1"/>
    </source>
</evidence>
<dbReference type="EMBL" id="AAHLRQ010000014">
    <property type="protein sequence ID" value="EBX5841988.1"/>
    <property type="molecule type" value="Genomic_DNA"/>
</dbReference>
<evidence type="ECO:0000313" key="8">
    <source>
        <dbReference type="EMBL" id="ECB4343673.1"/>
    </source>
</evidence>
<name>A0A3U3EWK5_SALET</name>
<reference evidence="10" key="3">
    <citation type="submission" date="2018-07" db="EMBL/GenBank/DDBJ databases">
        <authorList>
            <person name="Ashton P.M."/>
            <person name="Dallman T."/>
            <person name="Nair S."/>
            <person name="De Pinna E."/>
            <person name="Peters T."/>
            <person name="Grant K."/>
        </authorList>
    </citation>
    <scope>NUCLEOTIDE SEQUENCE</scope>
    <source>
        <strain evidence="10">176321</strain>
        <strain evidence="5">204437</strain>
        <strain evidence="11">207541</strain>
        <strain evidence="4">259242</strain>
        <strain evidence="3">322286</strain>
        <strain evidence="12">359277</strain>
        <strain evidence="6">419049</strain>
        <strain evidence="2">467190</strain>
        <strain evidence="7">620472</strain>
        <strain evidence="8">679058</strain>
    </source>
</reference>
<dbReference type="EMBL" id="AAHCSX010000038">
    <property type="protein sequence ID" value="EBU6486591.1"/>
    <property type="molecule type" value="Genomic_DNA"/>
</dbReference>
<proteinExistence type="predicted"/>
<evidence type="ECO:0000313" key="15">
    <source>
        <dbReference type="EMBL" id="HAE7709889.1"/>
    </source>
</evidence>
<evidence type="ECO:0000313" key="17">
    <source>
        <dbReference type="EMBL" id="HAF7409360.1"/>
    </source>
</evidence>
<dbReference type="EMBL" id="AAGVPU010000015">
    <property type="protein sequence ID" value="EBS4784212.1"/>
    <property type="molecule type" value="Genomic_DNA"/>
</dbReference>
<evidence type="ECO:0000313" key="3">
    <source>
        <dbReference type="EMBL" id="EBS4784212.1"/>
    </source>
</evidence>
<evidence type="ECO:0000313" key="9">
    <source>
        <dbReference type="EMBL" id="ECT8694124.1"/>
    </source>
</evidence>
<evidence type="ECO:0000313" key="2">
    <source>
        <dbReference type="EMBL" id="EBR9756638.1"/>
    </source>
</evidence>
<dbReference type="EMBL" id="AAMIGS010000013">
    <property type="protein sequence ID" value="EDH6309315.1"/>
    <property type="molecule type" value="Genomic_DNA"/>
</dbReference>
<evidence type="ECO:0000313" key="11">
    <source>
        <dbReference type="EMBL" id="EDA8999721.1"/>
    </source>
</evidence>
<accession>A0A3U3EWK5</accession>
<evidence type="ECO:0000313" key="6">
    <source>
        <dbReference type="EMBL" id="EBX5841988.1"/>
    </source>
</evidence>
<evidence type="ECO:0000313" key="5">
    <source>
        <dbReference type="EMBL" id="EBV4163134.1"/>
    </source>
</evidence>
<feature type="domain" description="Anti-bacteriophage protein A/HamA C-terminal" evidence="1">
    <location>
        <begin position="26"/>
        <end position="308"/>
    </location>
</feature>
<dbReference type="Proteomes" id="UP000839582">
    <property type="component" value="Unassembled WGS sequence"/>
</dbReference>
<evidence type="ECO:0000313" key="16">
    <source>
        <dbReference type="EMBL" id="HAE9371750.1"/>
    </source>
</evidence>